<sequence length="372" mass="43807">MDSIMTNVCRACLTVVQSIDHVLFKNVSPYLFWFCTSIQVTSEENLPHSLCPQCFNLLTKFAEFKQKCIESQNHLSQVNIVKNDVKTDKAIEEIVKDVPYEENDDTIPENDNTFAYIKNEDLENKEFNFGEETYESILNDKHPKERNCDEPRKILNCIPCSKTFLTLSGYRRHQVNCHRWIKLSSVKCRVCGKITKSKETLKAHEKLHENKAVFVCHVHLEVHKENRERCFTCEHCGKKFFTKRTLKTHVAKCHSDRRYICQICNYPFTDKYNLSKHMLIHEGIKLYKCEVCAKSFSTRSTLVEHQRIHSGERPYSCMYCPKNFLSKRRLTDHHRIHTGERLHKCSVCEQSFTQRGTLKRHMKVHDKILPVM</sequence>
<organism evidence="13 14">
    <name type="scientific">Leptidea sinapis</name>
    <dbReference type="NCBI Taxonomy" id="189913"/>
    <lineage>
        <taxon>Eukaryota</taxon>
        <taxon>Metazoa</taxon>
        <taxon>Ecdysozoa</taxon>
        <taxon>Arthropoda</taxon>
        <taxon>Hexapoda</taxon>
        <taxon>Insecta</taxon>
        <taxon>Pterygota</taxon>
        <taxon>Neoptera</taxon>
        <taxon>Endopterygota</taxon>
        <taxon>Lepidoptera</taxon>
        <taxon>Glossata</taxon>
        <taxon>Ditrysia</taxon>
        <taxon>Papilionoidea</taxon>
        <taxon>Pieridae</taxon>
        <taxon>Dismorphiinae</taxon>
        <taxon>Leptidea</taxon>
    </lineage>
</organism>
<feature type="domain" description="C2H2-type" evidence="11">
    <location>
        <begin position="231"/>
        <end position="259"/>
    </location>
</feature>
<keyword evidence="7" id="KW-0238">DNA-binding</keyword>
<keyword evidence="6 10" id="KW-0862">Zinc</keyword>
<feature type="domain" description="C2H2-type" evidence="11">
    <location>
        <begin position="315"/>
        <end position="342"/>
    </location>
</feature>
<feature type="domain" description="ZAD" evidence="12">
    <location>
        <begin position="7"/>
        <end position="78"/>
    </location>
</feature>
<dbReference type="PROSITE" id="PS51915">
    <property type="entry name" value="ZAD"/>
    <property type="match status" value="1"/>
</dbReference>
<dbReference type="Pfam" id="PF07776">
    <property type="entry name" value="zf-AD"/>
    <property type="match status" value="1"/>
</dbReference>
<dbReference type="GO" id="GO:0005667">
    <property type="term" value="C:transcription regulator complex"/>
    <property type="evidence" value="ECO:0007669"/>
    <property type="project" value="TreeGrafter"/>
</dbReference>
<feature type="binding site" evidence="10">
    <location>
        <position position="54"/>
    </location>
    <ligand>
        <name>Zn(2+)</name>
        <dbReference type="ChEBI" id="CHEBI:29105"/>
    </ligand>
</feature>
<dbReference type="PROSITE" id="PS00028">
    <property type="entry name" value="ZINC_FINGER_C2H2_1"/>
    <property type="match status" value="6"/>
</dbReference>
<evidence type="ECO:0000256" key="5">
    <source>
        <dbReference type="ARBA" id="ARBA00022771"/>
    </source>
</evidence>
<dbReference type="SUPFAM" id="SSF57667">
    <property type="entry name" value="beta-beta-alpha zinc fingers"/>
    <property type="match status" value="4"/>
</dbReference>
<keyword evidence="8" id="KW-0539">Nucleus</keyword>
<dbReference type="FunFam" id="3.30.160.60:FF:000446">
    <property type="entry name" value="Zinc finger protein"/>
    <property type="match status" value="1"/>
</dbReference>
<evidence type="ECO:0000256" key="9">
    <source>
        <dbReference type="PROSITE-ProRule" id="PRU00042"/>
    </source>
</evidence>
<dbReference type="InterPro" id="IPR012934">
    <property type="entry name" value="Znf_AD"/>
</dbReference>
<evidence type="ECO:0008006" key="15">
    <source>
        <dbReference type="Google" id="ProtNLM"/>
    </source>
</evidence>
<dbReference type="SMART" id="SM00355">
    <property type="entry name" value="ZnF_C2H2"/>
    <property type="match status" value="7"/>
</dbReference>
<evidence type="ECO:0000256" key="8">
    <source>
        <dbReference type="ARBA" id="ARBA00023242"/>
    </source>
</evidence>
<keyword evidence="4" id="KW-0677">Repeat</keyword>
<dbReference type="SMART" id="SM00868">
    <property type="entry name" value="zf-AD"/>
    <property type="match status" value="1"/>
</dbReference>
<evidence type="ECO:0000256" key="1">
    <source>
        <dbReference type="ARBA" id="ARBA00004123"/>
    </source>
</evidence>
<feature type="domain" description="C2H2-type" evidence="11">
    <location>
        <begin position="186"/>
        <end position="213"/>
    </location>
</feature>
<dbReference type="EMBL" id="FZQP02002482">
    <property type="protein sequence ID" value="VVC95914.1"/>
    <property type="molecule type" value="Genomic_DNA"/>
</dbReference>
<gene>
    <name evidence="13" type="ORF">LSINAPIS_LOCUS7533</name>
</gene>
<dbReference type="InterPro" id="IPR013087">
    <property type="entry name" value="Znf_C2H2_type"/>
</dbReference>
<evidence type="ECO:0000256" key="2">
    <source>
        <dbReference type="ARBA" id="ARBA00006991"/>
    </source>
</evidence>
<reference evidence="13 14" key="1">
    <citation type="submission" date="2017-07" db="EMBL/GenBank/DDBJ databases">
        <authorList>
            <person name="Talla V."/>
            <person name="Backstrom N."/>
        </authorList>
    </citation>
    <scope>NUCLEOTIDE SEQUENCE [LARGE SCALE GENOMIC DNA]</scope>
</reference>
<name>A0A5E4QF50_9NEOP</name>
<dbReference type="GO" id="GO:0000981">
    <property type="term" value="F:DNA-binding transcription factor activity, RNA polymerase II-specific"/>
    <property type="evidence" value="ECO:0007669"/>
    <property type="project" value="TreeGrafter"/>
</dbReference>
<feature type="domain" description="C2H2-type" evidence="11">
    <location>
        <begin position="259"/>
        <end position="286"/>
    </location>
</feature>
<dbReference type="Gene3D" id="3.30.160.60">
    <property type="entry name" value="Classic Zinc Finger"/>
    <property type="match status" value="5"/>
</dbReference>
<feature type="binding site" evidence="10">
    <location>
        <position position="9"/>
    </location>
    <ligand>
        <name>Zn(2+)</name>
        <dbReference type="ChEBI" id="CHEBI:29105"/>
    </ligand>
</feature>
<accession>A0A5E4QF50</accession>
<dbReference type="GO" id="GO:0045893">
    <property type="term" value="P:positive regulation of DNA-templated transcription"/>
    <property type="evidence" value="ECO:0007669"/>
    <property type="project" value="UniProtKB-ARBA"/>
</dbReference>
<dbReference type="GO" id="GO:0031519">
    <property type="term" value="C:PcG protein complex"/>
    <property type="evidence" value="ECO:0007669"/>
    <property type="project" value="TreeGrafter"/>
</dbReference>
<dbReference type="GO" id="GO:0000978">
    <property type="term" value="F:RNA polymerase II cis-regulatory region sequence-specific DNA binding"/>
    <property type="evidence" value="ECO:0007669"/>
    <property type="project" value="TreeGrafter"/>
</dbReference>
<evidence type="ECO:0000259" key="12">
    <source>
        <dbReference type="PROSITE" id="PS51915"/>
    </source>
</evidence>
<evidence type="ECO:0000256" key="3">
    <source>
        <dbReference type="ARBA" id="ARBA00022723"/>
    </source>
</evidence>
<feature type="domain" description="C2H2-type" evidence="11">
    <location>
        <begin position="287"/>
        <end position="314"/>
    </location>
</feature>
<dbReference type="InterPro" id="IPR036236">
    <property type="entry name" value="Znf_C2H2_sf"/>
</dbReference>
<feature type="binding site" evidence="10">
    <location>
        <position position="12"/>
    </location>
    <ligand>
        <name>Zn(2+)</name>
        <dbReference type="ChEBI" id="CHEBI:29105"/>
    </ligand>
</feature>
<keyword evidence="3 10" id="KW-0479">Metal-binding</keyword>
<evidence type="ECO:0000256" key="10">
    <source>
        <dbReference type="PROSITE-ProRule" id="PRU01263"/>
    </source>
</evidence>
<evidence type="ECO:0000256" key="6">
    <source>
        <dbReference type="ARBA" id="ARBA00022833"/>
    </source>
</evidence>
<feature type="binding site" evidence="10">
    <location>
        <position position="51"/>
    </location>
    <ligand>
        <name>Zn(2+)</name>
        <dbReference type="ChEBI" id="CHEBI:29105"/>
    </ligand>
</feature>
<evidence type="ECO:0000256" key="7">
    <source>
        <dbReference type="ARBA" id="ARBA00023125"/>
    </source>
</evidence>
<dbReference type="PANTHER" id="PTHR14003">
    <property type="entry name" value="TRANSCRIPTIONAL REPRESSOR PROTEIN YY"/>
    <property type="match status" value="1"/>
</dbReference>
<dbReference type="AlphaFoldDB" id="A0A5E4QF50"/>
<dbReference type="FunFam" id="3.30.160.60:FF:002343">
    <property type="entry name" value="Zinc finger protein 33A"/>
    <property type="match status" value="1"/>
</dbReference>
<proteinExistence type="inferred from homology"/>
<dbReference type="Gene3D" id="3.40.1800.20">
    <property type="match status" value="1"/>
</dbReference>
<dbReference type="Pfam" id="PF00096">
    <property type="entry name" value="zf-C2H2"/>
    <property type="match status" value="5"/>
</dbReference>
<dbReference type="FunFam" id="3.30.160.60:FF:001732">
    <property type="entry name" value="Zgc:162936"/>
    <property type="match status" value="1"/>
</dbReference>
<feature type="domain" description="C2H2-type" evidence="11">
    <location>
        <begin position="343"/>
        <end position="370"/>
    </location>
</feature>
<comment type="similarity">
    <text evidence="2">Belongs to the krueppel C2H2-type zinc-finger protein family.</text>
</comment>
<dbReference type="GO" id="GO:0000785">
    <property type="term" value="C:chromatin"/>
    <property type="evidence" value="ECO:0007669"/>
    <property type="project" value="TreeGrafter"/>
</dbReference>
<evidence type="ECO:0000256" key="4">
    <source>
        <dbReference type="ARBA" id="ARBA00022737"/>
    </source>
</evidence>
<protein>
    <recommendedName>
        <fullName evidence="15">Protein krueppel</fullName>
    </recommendedName>
</protein>
<evidence type="ECO:0000313" key="13">
    <source>
        <dbReference type="EMBL" id="VVC95914.1"/>
    </source>
</evidence>
<dbReference type="SUPFAM" id="SSF57716">
    <property type="entry name" value="Glucocorticoid receptor-like (DNA-binding domain)"/>
    <property type="match status" value="1"/>
</dbReference>
<keyword evidence="5 9" id="KW-0863">Zinc-finger</keyword>
<evidence type="ECO:0000313" key="14">
    <source>
        <dbReference type="Proteomes" id="UP000324832"/>
    </source>
</evidence>
<dbReference type="GO" id="GO:0008270">
    <property type="term" value="F:zinc ion binding"/>
    <property type="evidence" value="ECO:0007669"/>
    <property type="project" value="UniProtKB-UniRule"/>
</dbReference>
<keyword evidence="14" id="KW-1185">Reference proteome</keyword>
<dbReference type="PANTHER" id="PTHR14003:SF23">
    <property type="entry name" value="ZINC FINGER PROTEIN 143"/>
    <property type="match status" value="1"/>
</dbReference>
<evidence type="ECO:0000259" key="11">
    <source>
        <dbReference type="PROSITE" id="PS50157"/>
    </source>
</evidence>
<dbReference type="Proteomes" id="UP000324832">
    <property type="component" value="Unassembled WGS sequence"/>
</dbReference>
<dbReference type="FunFam" id="3.30.160.60:FF:000443">
    <property type="entry name" value="Zinc finger protein 41"/>
    <property type="match status" value="1"/>
</dbReference>
<dbReference type="PROSITE" id="PS50157">
    <property type="entry name" value="ZINC_FINGER_C2H2_2"/>
    <property type="match status" value="6"/>
</dbReference>
<comment type="subcellular location">
    <subcellularLocation>
        <location evidence="1">Nucleus</location>
    </subcellularLocation>
</comment>